<keyword evidence="3" id="KW-0326">Glycosidase</keyword>
<feature type="domain" description="Glycoside hydrolase family 5 C-terminal" evidence="5">
    <location>
        <begin position="675"/>
        <end position="767"/>
    </location>
</feature>
<dbReference type="Pfam" id="PF18564">
    <property type="entry name" value="Glyco_hydro_5_C"/>
    <property type="match status" value="1"/>
</dbReference>
<evidence type="ECO:0000256" key="3">
    <source>
        <dbReference type="ARBA" id="ARBA00023295"/>
    </source>
</evidence>
<evidence type="ECO:0000259" key="4">
    <source>
        <dbReference type="Pfam" id="PF00150"/>
    </source>
</evidence>
<dbReference type="OrthoDB" id="9971853at2759"/>
<evidence type="ECO:0000259" key="5">
    <source>
        <dbReference type="Pfam" id="PF18564"/>
    </source>
</evidence>
<dbReference type="PANTHER" id="PTHR31308">
    <property type="match status" value="1"/>
</dbReference>
<accession>A0A1E4T5K8</accession>
<dbReference type="Gene3D" id="3.20.20.80">
    <property type="entry name" value="Glycosidases"/>
    <property type="match status" value="2"/>
</dbReference>
<dbReference type="InterPro" id="IPR041036">
    <property type="entry name" value="GH5_C"/>
</dbReference>
<keyword evidence="7" id="KW-1185">Reference proteome</keyword>
<evidence type="ECO:0000256" key="1">
    <source>
        <dbReference type="ARBA" id="ARBA00005641"/>
    </source>
</evidence>
<dbReference type="Proteomes" id="UP000094801">
    <property type="component" value="Unassembled WGS sequence"/>
</dbReference>
<evidence type="ECO:0000256" key="2">
    <source>
        <dbReference type="ARBA" id="ARBA00022801"/>
    </source>
</evidence>
<dbReference type="InterPro" id="IPR052066">
    <property type="entry name" value="Glycosphingolipid_Hydrolases"/>
</dbReference>
<sequence length="795" mass="90827">MFDPKVAYHEKHQIKKSTVAELTSVLETQHLVTDKLGNIIEEDTHRRVLLRGINLDSSAKMPEKPFQATYSNPESCGFYEAADDVSFVGKPFPLEDAYEHLTRIKLWGYNTIRYVITWEAIEHKGPGIYDDDFVDYTVKLLKKIDEIGGLYVFIDPHQDVWSRFSGGSGAPLWTLYAAGLEPKHFSETEAALVHNFSVDPQEYPKMVWASNYYRLAAEVMFTMFFSGKIFTPKCIIDGVNIQDYLQDHFINAIRYFMTGVKLRAPELFNKTLMALETMNEPNSGLYGFRDLNLYPLSQELKLNTCPKPIESMRLGMGMPQTVDIYGLSVFGPKKQGSTTVDPKGKRAWIRNDKMDKHYGFKRDPKWKLGTCVFAQHGVWDTETGDLLNPNYFNEHPITGEPLDKETFINTDFVSYWAKYRAMSKSIDPELYIIMQHPVFEIPPDLKGTDLVDRRTIVAQHYYDGMSLMFKTWNRKYNVDTLGIMRGKYLNPVFGLVFGEANIRKSIRSQMAQLKEEAQFAVGSDIPVIITETGMPFDMDDKKAFENGDYSSQESANDALGFALEGSHMHSTYWCYNSQNNHKWGDNWNLEDFSLFSKDDINEHKVEYSMGSSNYAESQLGTYMEWINNSSSTVGEPHHNKKNEHKEHTYEVDDLELETKIISLLNGTRVSNAIVRPYPVTVNGCVTECEFSLADKSFSITIDTSIEASSVRPSTSKPTIIYLPDLHFQPGQFEITVSNGTTIYKHNRLLQVIEWYHDTLGDAITLSVSSYSNMQNDGSWSIDDWDSLKVLACGYM</sequence>
<dbReference type="STRING" id="983967.A0A1E4T5K8"/>
<dbReference type="InterPro" id="IPR017853">
    <property type="entry name" value="GH"/>
</dbReference>
<organism evidence="6 7">
    <name type="scientific">[Candida] arabinofermentans NRRL YB-2248</name>
    <dbReference type="NCBI Taxonomy" id="983967"/>
    <lineage>
        <taxon>Eukaryota</taxon>
        <taxon>Fungi</taxon>
        <taxon>Dikarya</taxon>
        <taxon>Ascomycota</taxon>
        <taxon>Saccharomycotina</taxon>
        <taxon>Pichiomycetes</taxon>
        <taxon>Pichiales</taxon>
        <taxon>Pichiaceae</taxon>
        <taxon>Ogataea</taxon>
        <taxon>Ogataea/Candida clade</taxon>
    </lineage>
</organism>
<dbReference type="AlphaFoldDB" id="A0A1E4T5K8"/>
<name>A0A1E4T5K8_9ASCO</name>
<dbReference type="EMBL" id="KV453849">
    <property type="protein sequence ID" value="ODV86948.1"/>
    <property type="molecule type" value="Genomic_DNA"/>
</dbReference>
<dbReference type="FunFam" id="3.20.20.80:FF:000174">
    <property type="entry name" value="YIR007W-like protein"/>
    <property type="match status" value="1"/>
</dbReference>
<reference evidence="7" key="1">
    <citation type="submission" date="2016-04" db="EMBL/GenBank/DDBJ databases">
        <title>Comparative genomics of biotechnologically important yeasts.</title>
        <authorList>
            <consortium name="DOE Joint Genome Institute"/>
            <person name="Riley R."/>
            <person name="Haridas S."/>
            <person name="Wolfe K.H."/>
            <person name="Lopes M.R."/>
            <person name="Hittinger C.T."/>
            <person name="Goker M."/>
            <person name="Salamov A."/>
            <person name="Wisecaver J."/>
            <person name="Long T.M."/>
            <person name="Aerts A.L."/>
            <person name="Barry K."/>
            <person name="Choi C."/>
            <person name="Clum A."/>
            <person name="Coughlan A.Y."/>
            <person name="Deshpande S."/>
            <person name="Douglass A.P."/>
            <person name="Hanson S.J."/>
            <person name="Klenk H.-P."/>
            <person name="Labutti K."/>
            <person name="Lapidus A."/>
            <person name="Lindquist E."/>
            <person name="Lipzen A."/>
            <person name="Meier-Kolthoff J.P."/>
            <person name="Ohm R.A."/>
            <person name="Otillar R.P."/>
            <person name="Pangilinan J."/>
            <person name="Peng Y."/>
            <person name="Rokas A."/>
            <person name="Rosa C.A."/>
            <person name="Scheuner C."/>
            <person name="Sibirny A.A."/>
            <person name="Slot J.C."/>
            <person name="Stielow J.B."/>
            <person name="Sun H."/>
            <person name="Kurtzman C.P."/>
            <person name="Blackwell M."/>
            <person name="Grigoriev I.V."/>
            <person name="Jeffries T.W."/>
        </authorList>
    </citation>
    <scope>NUCLEOTIDE SEQUENCE [LARGE SCALE GENOMIC DNA]</scope>
    <source>
        <strain evidence="7">NRRL YB-2248</strain>
    </source>
</reference>
<dbReference type="PANTHER" id="PTHR31308:SF5">
    <property type="entry name" value="ERGOSTERYL-BETA-GLUCOSIDASE"/>
    <property type="match status" value="1"/>
</dbReference>
<gene>
    <name evidence="6" type="ORF">CANARDRAFT_196320</name>
</gene>
<protein>
    <submittedName>
        <fullName evidence="6">Glycoside hydrolase family 5 protein</fullName>
    </submittedName>
</protein>
<dbReference type="GO" id="GO:0000272">
    <property type="term" value="P:polysaccharide catabolic process"/>
    <property type="evidence" value="ECO:0007669"/>
    <property type="project" value="InterPro"/>
</dbReference>
<dbReference type="SUPFAM" id="SSF51445">
    <property type="entry name" value="(Trans)glycosidases"/>
    <property type="match status" value="1"/>
</dbReference>
<dbReference type="GO" id="GO:1904462">
    <property type="term" value="P:ergosteryl 3-beta-D-glucoside catabolic process"/>
    <property type="evidence" value="ECO:0007669"/>
    <property type="project" value="TreeGrafter"/>
</dbReference>
<dbReference type="Gene3D" id="2.60.40.1180">
    <property type="entry name" value="Golgi alpha-mannosidase II"/>
    <property type="match status" value="1"/>
</dbReference>
<evidence type="ECO:0000313" key="7">
    <source>
        <dbReference type="Proteomes" id="UP000094801"/>
    </source>
</evidence>
<proteinExistence type="inferred from homology"/>
<dbReference type="InterPro" id="IPR001547">
    <property type="entry name" value="Glyco_hydro_5"/>
</dbReference>
<keyword evidence="2 6" id="KW-0378">Hydrolase</keyword>
<comment type="similarity">
    <text evidence="1">Belongs to the glycosyl hydrolase 5 (cellulase A) family.</text>
</comment>
<dbReference type="Pfam" id="PF00150">
    <property type="entry name" value="Cellulase"/>
    <property type="match status" value="1"/>
</dbReference>
<evidence type="ECO:0000313" key="6">
    <source>
        <dbReference type="EMBL" id="ODV86948.1"/>
    </source>
</evidence>
<dbReference type="InterPro" id="IPR013780">
    <property type="entry name" value="Glyco_hydro_b"/>
</dbReference>
<dbReference type="GO" id="GO:0050295">
    <property type="term" value="F:steryl-beta-glucosidase activity"/>
    <property type="evidence" value="ECO:0007669"/>
    <property type="project" value="TreeGrafter"/>
</dbReference>
<feature type="domain" description="Glycoside hydrolase family 5" evidence="4">
    <location>
        <begin position="99"/>
        <end position="161"/>
    </location>
</feature>